<protein>
    <recommendedName>
        <fullName evidence="2">FAM13A-like domain-containing protein</fullName>
    </recommendedName>
</protein>
<feature type="coiled-coil region" evidence="1">
    <location>
        <begin position="9"/>
        <end position="36"/>
    </location>
</feature>
<evidence type="ECO:0000313" key="4">
    <source>
        <dbReference type="Proteomes" id="UP000785679"/>
    </source>
</evidence>
<comment type="caution">
    <text evidence="3">The sequence shown here is derived from an EMBL/GenBank/DDBJ whole genome shotgun (WGS) entry which is preliminary data.</text>
</comment>
<dbReference type="InterPro" id="IPR059029">
    <property type="entry name" value="FAM13A_dom"/>
</dbReference>
<name>A0A8J8NMW2_HALGN</name>
<dbReference type="Proteomes" id="UP000785679">
    <property type="component" value="Unassembled WGS sequence"/>
</dbReference>
<dbReference type="OrthoDB" id="2161449at2759"/>
<reference evidence="3" key="1">
    <citation type="submission" date="2019-06" db="EMBL/GenBank/DDBJ databases">
        <authorList>
            <person name="Zheng W."/>
        </authorList>
    </citation>
    <scope>NUCLEOTIDE SEQUENCE</scope>
    <source>
        <strain evidence="3">QDHG01</strain>
    </source>
</reference>
<feature type="domain" description="FAM13A-like" evidence="2">
    <location>
        <begin position="10"/>
        <end position="76"/>
    </location>
</feature>
<accession>A0A8J8NMW2</accession>
<dbReference type="Pfam" id="PF26116">
    <property type="entry name" value="FAM13A"/>
    <property type="match status" value="1"/>
</dbReference>
<evidence type="ECO:0000313" key="3">
    <source>
        <dbReference type="EMBL" id="TNV77788.1"/>
    </source>
</evidence>
<gene>
    <name evidence="3" type="ORF">FGO68_gene9934</name>
</gene>
<evidence type="ECO:0000256" key="1">
    <source>
        <dbReference type="SAM" id="Coils"/>
    </source>
</evidence>
<evidence type="ECO:0000259" key="2">
    <source>
        <dbReference type="Pfam" id="PF26116"/>
    </source>
</evidence>
<dbReference type="EMBL" id="RRYP01011356">
    <property type="protein sequence ID" value="TNV77788.1"/>
    <property type="molecule type" value="Genomic_DNA"/>
</dbReference>
<dbReference type="AlphaFoldDB" id="A0A8J8NMW2"/>
<keyword evidence="4" id="KW-1185">Reference proteome</keyword>
<organism evidence="3 4">
    <name type="scientific">Halteria grandinella</name>
    <dbReference type="NCBI Taxonomy" id="5974"/>
    <lineage>
        <taxon>Eukaryota</taxon>
        <taxon>Sar</taxon>
        <taxon>Alveolata</taxon>
        <taxon>Ciliophora</taxon>
        <taxon>Intramacronucleata</taxon>
        <taxon>Spirotrichea</taxon>
        <taxon>Stichotrichia</taxon>
        <taxon>Sporadotrichida</taxon>
        <taxon>Halteriidae</taxon>
        <taxon>Halteria</taxon>
    </lineage>
</organism>
<sequence>MKKFNVRSVQEAQKKYLEMKTERRELRTKLDKFQKDFEVTHNRKIRYTKDIAPVSQDFKRYKEMKGDLQKLEVLIQALAVQGSAPH</sequence>
<keyword evidence="1" id="KW-0175">Coiled coil</keyword>
<proteinExistence type="predicted"/>